<dbReference type="GO" id="GO:0004594">
    <property type="term" value="F:pantothenate kinase activity"/>
    <property type="evidence" value="ECO:0007669"/>
    <property type="project" value="UniProtKB-UniRule"/>
</dbReference>
<evidence type="ECO:0000256" key="5">
    <source>
        <dbReference type="ARBA" id="ARBA00011738"/>
    </source>
</evidence>
<keyword evidence="16" id="KW-0479">Metal-binding</keyword>
<gene>
    <name evidence="16" type="primary">coaX</name>
    <name evidence="17" type="ORF">AW736_24950</name>
</gene>
<evidence type="ECO:0000256" key="6">
    <source>
        <dbReference type="ARBA" id="ARBA00012102"/>
    </source>
</evidence>
<sequence length="258" mass="27582">MLLCIDIGNTHTHFGLVGRRAGASTQYETPTRTLDDPAHGIGPRIADLLARQPGIEGLAFCSVVPDATARLRAVLARDGFSLPVFHLTHEKKLGVPIHYPRPAEIGQDRLANAAGAQALTGIPAIVIDMGTAVTFDIVTREHGYEGGIIAPGVELMRRYLHEQTALLPALDDSIDVARPIGHSTIEAMRIGTVIGFGGMIQALLDAVLDEFATRGETTPHILATGGSAALLRQRLKTPFRLVPDLTLRGLAAAWDLNM</sequence>
<evidence type="ECO:0000313" key="17">
    <source>
        <dbReference type="EMBL" id="OAM87215.1"/>
    </source>
</evidence>
<evidence type="ECO:0000256" key="7">
    <source>
        <dbReference type="ARBA" id="ARBA00022490"/>
    </source>
</evidence>
<comment type="subcellular location">
    <subcellularLocation>
        <location evidence="3 16">Cytoplasm</location>
    </subcellularLocation>
</comment>
<comment type="pathway">
    <text evidence="4 16">Cofactor biosynthesis; coenzyme A biosynthesis; CoA from (R)-pantothenate: step 1/5.</text>
</comment>
<proteinExistence type="inferred from homology"/>
<name>A0A178IDI4_9BACT</name>
<organism evidence="17 18">
    <name type="scientific">Termitidicoccus mucosus</name>
    <dbReference type="NCBI Taxonomy" id="1184151"/>
    <lineage>
        <taxon>Bacteria</taxon>
        <taxon>Pseudomonadati</taxon>
        <taxon>Verrucomicrobiota</taxon>
        <taxon>Opitutia</taxon>
        <taxon>Opitutales</taxon>
        <taxon>Opitutaceae</taxon>
        <taxon>Termitidicoccus</taxon>
    </lineage>
</organism>
<keyword evidence="9 16" id="KW-0547">Nucleotide-binding</keyword>
<dbReference type="GO" id="GO:0005737">
    <property type="term" value="C:cytoplasm"/>
    <property type="evidence" value="ECO:0007669"/>
    <property type="project" value="UniProtKB-SubCell"/>
</dbReference>
<dbReference type="EC" id="2.7.1.33" evidence="6 16"/>
<comment type="function">
    <text evidence="16">Catalyzes the phosphorylation of pantothenate (Pan), the first step in CoA biosynthesis.</text>
</comment>
<feature type="binding site" evidence="16">
    <location>
        <position position="184"/>
    </location>
    <ligand>
        <name>substrate</name>
    </ligand>
</feature>
<dbReference type="Pfam" id="PF03309">
    <property type="entry name" value="Pan_kinase"/>
    <property type="match status" value="1"/>
</dbReference>
<evidence type="ECO:0000256" key="15">
    <source>
        <dbReference type="ARBA" id="ARBA00040883"/>
    </source>
</evidence>
<keyword evidence="12 16" id="KW-0630">Potassium</keyword>
<dbReference type="PANTHER" id="PTHR34265">
    <property type="entry name" value="TYPE III PANTOTHENATE KINASE"/>
    <property type="match status" value="1"/>
</dbReference>
<feature type="active site" description="Proton acceptor" evidence="16">
    <location>
        <position position="108"/>
    </location>
</feature>
<comment type="caution">
    <text evidence="17">The sequence shown here is derived from an EMBL/GenBank/DDBJ whole genome shotgun (WGS) entry which is preliminary data.</text>
</comment>
<comment type="cofactor">
    <cofactor evidence="16">
        <name>NH4(+)</name>
        <dbReference type="ChEBI" id="CHEBI:28938"/>
    </cofactor>
    <cofactor evidence="16">
        <name>K(+)</name>
        <dbReference type="ChEBI" id="CHEBI:29103"/>
    </cofactor>
    <text evidence="16">A monovalent cation. Ammonium or potassium.</text>
</comment>
<feature type="binding site" evidence="16">
    <location>
        <begin position="106"/>
        <end position="109"/>
    </location>
    <ligand>
        <name>substrate</name>
    </ligand>
</feature>
<dbReference type="GO" id="GO:0005524">
    <property type="term" value="F:ATP binding"/>
    <property type="evidence" value="ECO:0007669"/>
    <property type="project" value="UniProtKB-UniRule"/>
</dbReference>
<comment type="similarity">
    <text evidence="14 16">Belongs to the type III pantothenate kinase family.</text>
</comment>
<keyword evidence="7 16" id="KW-0963">Cytoplasm</keyword>
<protein>
    <recommendedName>
        <fullName evidence="15 16">Type III pantothenate kinase</fullName>
        <ecNumber evidence="6 16">2.7.1.33</ecNumber>
    </recommendedName>
    <alternativeName>
        <fullName evidence="16">PanK-III</fullName>
    </alternativeName>
    <alternativeName>
        <fullName evidence="16">Pantothenic acid kinase</fullName>
    </alternativeName>
</protein>
<evidence type="ECO:0000256" key="16">
    <source>
        <dbReference type="HAMAP-Rule" id="MF_01274"/>
    </source>
</evidence>
<reference evidence="17 18" key="1">
    <citation type="submission" date="2016-01" db="EMBL/GenBank/DDBJ databases">
        <title>High potential of lignocellulose degradation of a new Verrucomicrobia species.</title>
        <authorList>
            <person name="Wang Y."/>
            <person name="Shi Y."/>
            <person name="Qiu Z."/>
            <person name="Liu S."/>
            <person name="Yang H."/>
        </authorList>
    </citation>
    <scope>NUCLEOTIDE SEQUENCE [LARGE SCALE GENOMIC DNA]</scope>
    <source>
        <strain evidence="17 18">TSB47</strain>
    </source>
</reference>
<dbReference type="NCBIfam" id="TIGR00671">
    <property type="entry name" value="baf"/>
    <property type="match status" value="1"/>
</dbReference>
<dbReference type="EMBL" id="LRRQ01000179">
    <property type="protein sequence ID" value="OAM87215.1"/>
    <property type="molecule type" value="Genomic_DNA"/>
</dbReference>
<evidence type="ECO:0000256" key="8">
    <source>
        <dbReference type="ARBA" id="ARBA00022679"/>
    </source>
</evidence>
<keyword evidence="8 16" id="KW-0808">Transferase</keyword>
<evidence type="ECO:0000313" key="18">
    <source>
        <dbReference type="Proteomes" id="UP000078486"/>
    </source>
</evidence>
<feature type="binding site" evidence="16">
    <location>
        <position position="128"/>
    </location>
    <ligand>
        <name>K(+)</name>
        <dbReference type="ChEBI" id="CHEBI:29103"/>
    </ligand>
</feature>
<evidence type="ECO:0000256" key="12">
    <source>
        <dbReference type="ARBA" id="ARBA00022958"/>
    </source>
</evidence>
<evidence type="ECO:0000256" key="9">
    <source>
        <dbReference type="ARBA" id="ARBA00022741"/>
    </source>
</evidence>
<comment type="cofactor">
    <cofactor evidence="2">
        <name>K(+)</name>
        <dbReference type="ChEBI" id="CHEBI:29103"/>
    </cofactor>
</comment>
<dbReference type="UniPathway" id="UPA00241">
    <property type="reaction ID" value="UER00352"/>
</dbReference>
<keyword evidence="11 16" id="KW-0067">ATP-binding</keyword>
<dbReference type="GO" id="GO:0046872">
    <property type="term" value="F:metal ion binding"/>
    <property type="evidence" value="ECO:0007669"/>
    <property type="project" value="UniProtKB-KW"/>
</dbReference>
<keyword evidence="10 16" id="KW-0418">Kinase</keyword>
<evidence type="ECO:0000256" key="3">
    <source>
        <dbReference type="ARBA" id="ARBA00004496"/>
    </source>
</evidence>
<evidence type="ECO:0000256" key="2">
    <source>
        <dbReference type="ARBA" id="ARBA00001958"/>
    </source>
</evidence>
<dbReference type="InterPro" id="IPR043129">
    <property type="entry name" value="ATPase_NBD"/>
</dbReference>
<comment type="subunit">
    <text evidence="5 16">Homodimer.</text>
</comment>
<feature type="binding site" evidence="16">
    <location>
        <position position="99"/>
    </location>
    <ligand>
        <name>substrate</name>
    </ligand>
</feature>
<dbReference type="STRING" id="1184151.AW736_24950"/>
<dbReference type="GO" id="GO:0015937">
    <property type="term" value="P:coenzyme A biosynthetic process"/>
    <property type="evidence" value="ECO:0007669"/>
    <property type="project" value="UniProtKB-UniRule"/>
</dbReference>
<keyword evidence="13 16" id="KW-0173">Coenzyme A biosynthesis</keyword>
<evidence type="ECO:0000256" key="1">
    <source>
        <dbReference type="ARBA" id="ARBA00001206"/>
    </source>
</evidence>
<dbReference type="Proteomes" id="UP000078486">
    <property type="component" value="Unassembled WGS sequence"/>
</dbReference>
<comment type="catalytic activity">
    <reaction evidence="1 16">
        <text>(R)-pantothenate + ATP = (R)-4'-phosphopantothenate + ADP + H(+)</text>
        <dbReference type="Rhea" id="RHEA:16373"/>
        <dbReference type="ChEBI" id="CHEBI:10986"/>
        <dbReference type="ChEBI" id="CHEBI:15378"/>
        <dbReference type="ChEBI" id="CHEBI:29032"/>
        <dbReference type="ChEBI" id="CHEBI:30616"/>
        <dbReference type="ChEBI" id="CHEBI:456216"/>
        <dbReference type="EC" id="2.7.1.33"/>
    </reaction>
</comment>
<dbReference type="OrthoDB" id="9804707at2"/>
<evidence type="ECO:0000256" key="10">
    <source>
        <dbReference type="ARBA" id="ARBA00022777"/>
    </source>
</evidence>
<feature type="binding site" evidence="16">
    <location>
        <position position="131"/>
    </location>
    <ligand>
        <name>ATP</name>
        <dbReference type="ChEBI" id="CHEBI:30616"/>
    </ligand>
</feature>
<dbReference type="PANTHER" id="PTHR34265:SF1">
    <property type="entry name" value="TYPE III PANTOTHENATE KINASE"/>
    <property type="match status" value="1"/>
</dbReference>
<evidence type="ECO:0000256" key="14">
    <source>
        <dbReference type="ARBA" id="ARBA00038036"/>
    </source>
</evidence>
<dbReference type="SUPFAM" id="SSF53067">
    <property type="entry name" value="Actin-like ATPase domain"/>
    <property type="match status" value="2"/>
</dbReference>
<evidence type="ECO:0000256" key="4">
    <source>
        <dbReference type="ARBA" id="ARBA00005225"/>
    </source>
</evidence>
<dbReference type="AlphaFoldDB" id="A0A178IDI4"/>
<evidence type="ECO:0000256" key="11">
    <source>
        <dbReference type="ARBA" id="ARBA00022840"/>
    </source>
</evidence>
<dbReference type="CDD" id="cd24015">
    <property type="entry name" value="ASKHA_NBD_PanK-III"/>
    <property type="match status" value="1"/>
</dbReference>
<evidence type="ECO:0000256" key="13">
    <source>
        <dbReference type="ARBA" id="ARBA00022993"/>
    </source>
</evidence>
<accession>A0A178IDI4</accession>
<dbReference type="Gene3D" id="3.30.420.40">
    <property type="match status" value="2"/>
</dbReference>
<dbReference type="HAMAP" id="MF_01274">
    <property type="entry name" value="Pantothen_kinase_3"/>
    <property type="match status" value="1"/>
</dbReference>
<feature type="binding site" evidence="16">
    <location>
        <begin position="6"/>
        <end position="13"/>
    </location>
    <ligand>
        <name>ATP</name>
        <dbReference type="ChEBI" id="CHEBI:30616"/>
    </ligand>
</feature>
<keyword evidence="18" id="KW-1185">Reference proteome</keyword>
<dbReference type="InterPro" id="IPR004619">
    <property type="entry name" value="Type_III_PanK"/>
</dbReference>